<dbReference type="GO" id="GO:0003677">
    <property type="term" value="F:DNA binding"/>
    <property type="evidence" value="ECO:0007669"/>
    <property type="project" value="UniProtKB-KW"/>
</dbReference>
<dbReference type="Proteomes" id="UP000886740">
    <property type="component" value="Unassembled WGS sequence"/>
</dbReference>
<dbReference type="InterPro" id="IPR005902">
    <property type="entry name" value="HU_DNA-bd_put"/>
</dbReference>
<dbReference type="NCBIfam" id="TIGR01201">
    <property type="entry name" value="HU_rel"/>
    <property type="match status" value="1"/>
</dbReference>
<dbReference type="AlphaFoldDB" id="A0A9D1XA38"/>
<protein>
    <submittedName>
        <fullName evidence="3">DNA-binding protein</fullName>
    </submittedName>
</protein>
<sequence>MVKYIKQEMPDMTGKGETRAYYRIRSVGNIDTREFIRLVSQAGGGLSEGSVSHVLYQMTSKLADLLGRGHTVTIDGLGTFKATLGVRRGKEMDSLDGEGEKLNARSIEVNGINFRVDKRLVQETDQGCVLERGPVCRLRRSPYTLEERLRLALDYLKENGVMRVMDYARLTGLSRSTAARELKAFRQDPASGLTFSGRGTAKVYVRDESNC</sequence>
<feature type="domain" description="HU" evidence="2">
    <location>
        <begin position="2"/>
        <end position="127"/>
    </location>
</feature>
<name>A0A9D1XA38_9BACT</name>
<evidence type="ECO:0000313" key="3">
    <source>
        <dbReference type="EMBL" id="HIX74225.1"/>
    </source>
</evidence>
<keyword evidence="1 3" id="KW-0238">DNA-binding</keyword>
<dbReference type="Pfam" id="PF18291">
    <property type="entry name" value="HU-HIG"/>
    <property type="match status" value="1"/>
</dbReference>
<dbReference type="SUPFAM" id="SSF47729">
    <property type="entry name" value="IHF-like DNA-binding proteins"/>
    <property type="match status" value="1"/>
</dbReference>
<evidence type="ECO:0000256" key="1">
    <source>
        <dbReference type="ARBA" id="ARBA00023125"/>
    </source>
</evidence>
<dbReference type="InterPro" id="IPR036388">
    <property type="entry name" value="WH-like_DNA-bd_sf"/>
</dbReference>
<dbReference type="InterPro" id="IPR010992">
    <property type="entry name" value="IHF-like_DNA-bd_dom_sf"/>
</dbReference>
<reference evidence="3" key="1">
    <citation type="journal article" date="2021" name="PeerJ">
        <title>Extensive microbial diversity within the chicken gut microbiome revealed by metagenomics and culture.</title>
        <authorList>
            <person name="Gilroy R."/>
            <person name="Ravi A."/>
            <person name="Getino M."/>
            <person name="Pursley I."/>
            <person name="Horton D.L."/>
            <person name="Alikhan N.F."/>
            <person name="Baker D."/>
            <person name="Gharbi K."/>
            <person name="Hall N."/>
            <person name="Watson M."/>
            <person name="Adriaenssens E.M."/>
            <person name="Foster-Nyarko E."/>
            <person name="Jarju S."/>
            <person name="Secka A."/>
            <person name="Antonio M."/>
            <person name="Oren A."/>
            <person name="Chaudhuri R.R."/>
            <person name="La Ragione R."/>
            <person name="Hildebrand F."/>
            <person name="Pallen M.J."/>
        </authorList>
    </citation>
    <scope>NUCLEOTIDE SEQUENCE</scope>
    <source>
        <strain evidence="3">ChiGjej6B6-14162</strain>
    </source>
</reference>
<dbReference type="EMBL" id="DXEL01000033">
    <property type="protein sequence ID" value="HIX74225.1"/>
    <property type="molecule type" value="Genomic_DNA"/>
</dbReference>
<accession>A0A9D1XA38</accession>
<proteinExistence type="predicted"/>
<reference evidence="3" key="2">
    <citation type="submission" date="2021-04" db="EMBL/GenBank/DDBJ databases">
        <authorList>
            <person name="Gilroy R."/>
        </authorList>
    </citation>
    <scope>NUCLEOTIDE SEQUENCE</scope>
    <source>
        <strain evidence="3">ChiGjej6B6-14162</strain>
    </source>
</reference>
<dbReference type="Gene3D" id="1.10.10.10">
    <property type="entry name" value="Winged helix-like DNA-binding domain superfamily/Winged helix DNA-binding domain"/>
    <property type="match status" value="1"/>
</dbReference>
<comment type="caution">
    <text evidence="3">The sequence shown here is derived from an EMBL/GenBank/DDBJ whole genome shotgun (WGS) entry which is preliminary data.</text>
</comment>
<evidence type="ECO:0000313" key="4">
    <source>
        <dbReference type="Proteomes" id="UP000886740"/>
    </source>
</evidence>
<dbReference type="InterPro" id="IPR041607">
    <property type="entry name" value="HU-HIG"/>
</dbReference>
<evidence type="ECO:0000259" key="2">
    <source>
        <dbReference type="Pfam" id="PF18291"/>
    </source>
</evidence>
<organism evidence="3 4">
    <name type="scientific">Candidatus Parabacteroides intestinipullorum</name>
    <dbReference type="NCBI Taxonomy" id="2838723"/>
    <lineage>
        <taxon>Bacteria</taxon>
        <taxon>Pseudomonadati</taxon>
        <taxon>Bacteroidota</taxon>
        <taxon>Bacteroidia</taxon>
        <taxon>Bacteroidales</taxon>
        <taxon>Tannerellaceae</taxon>
        <taxon>Parabacteroides</taxon>
    </lineage>
</organism>
<gene>
    <name evidence="3" type="ORF">H9977_04185</name>
</gene>